<proteinExistence type="predicted"/>
<feature type="region of interest" description="Disordered" evidence="1">
    <location>
        <begin position="66"/>
        <end position="114"/>
    </location>
</feature>
<keyword evidence="3" id="KW-1185">Reference proteome</keyword>
<protein>
    <submittedName>
        <fullName evidence="2">Uncharacterized protein</fullName>
    </submittedName>
</protein>
<feature type="compositionally biased region" description="Low complexity" evidence="1">
    <location>
        <begin position="20"/>
        <end position="36"/>
    </location>
</feature>
<evidence type="ECO:0000313" key="3">
    <source>
        <dbReference type="Proteomes" id="UP001497516"/>
    </source>
</evidence>
<sequence length="139" mass="14988">MNGTSLTGGKGTYAIALAASGNQNRNGQNFQSSQNSQKEERRGDLFCRYCKKDNHVIEDCWKLKKKNKMQGNPRSGSSGNRGFTGAVDTMSEGFSSGAQFTPPSPGADQRSRSVADAQALFASFSTAVDELGKLKHLFN</sequence>
<dbReference type="AlphaFoldDB" id="A0AAV2DDE0"/>
<feature type="region of interest" description="Disordered" evidence="1">
    <location>
        <begin position="20"/>
        <end position="41"/>
    </location>
</feature>
<accession>A0AAV2DDE0</accession>
<organism evidence="2 3">
    <name type="scientific">Linum trigynum</name>
    <dbReference type="NCBI Taxonomy" id="586398"/>
    <lineage>
        <taxon>Eukaryota</taxon>
        <taxon>Viridiplantae</taxon>
        <taxon>Streptophyta</taxon>
        <taxon>Embryophyta</taxon>
        <taxon>Tracheophyta</taxon>
        <taxon>Spermatophyta</taxon>
        <taxon>Magnoliopsida</taxon>
        <taxon>eudicotyledons</taxon>
        <taxon>Gunneridae</taxon>
        <taxon>Pentapetalae</taxon>
        <taxon>rosids</taxon>
        <taxon>fabids</taxon>
        <taxon>Malpighiales</taxon>
        <taxon>Linaceae</taxon>
        <taxon>Linum</taxon>
    </lineage>
</organism>
<feature type="compositionally biased region" description="Low complexity" evidence="1">
    <location>
        <begin position="71"/>
        <end position="81"/>
    </location>
</feature>
<evidence type="ECO:0000256" key="1">
    <source>
        <dbReference type="SAM" id="MobiDB-lite"/>
    </source>
</evidence>
<evidence type="ECO:0000313" key="2">
    <source>
        <dbReference type="EMBL" id="CAL1370827.1"/>
    </source>
</evidence>
<feature type="compositionally biased region" description="Polar residues" evidence="1">
    <location>
        <begin position="92"/>
        <end position="101"/>
    </location>
</feature>
<name>A0AAV2DDE0_9ROSI</name>
<dbReference type="EMBL" id="OZ034815">
    <property type="protein sequence ID" value="CAL1370827.1"/>
    <property type="molecule type" value="Genomic_DNA"/>
</dbReference>
<reference evidence="2 3" key="1">
    <citation type="submission" date="2024-04" db="EMBL/GenBank/DDBJ databases">
        <authorList>
            <person name="Fracassetti M."/>
        </authorList>
    </citation>
    <scope>NUCLEOTIDE SEQUENCE [LARGE SCALE GENOMIC DNA]</scope>
</reference>
<dbReference type="Proteomes" id="UP001497516">
    <property type="component" value="Chromosome 2"/>
</dbReference>
<gene>
    <name evidence="2" type="ORF">LTRI10_LOCUS12925</name>
</gene>